<dbReference type="GO" id="GO:0042597">
    <property type="term" value="C:periplasmic space"/>
    <property type="evidence" value="ECO:0007669"/>
    <property type="project" value="UniProtKB-SubCell"/>
</dbReference>
<evidence type="ECO:0000256" key="2">
    <source>
        <dbReference type="ARBA" id="ARBA00022617"/>
    </source>
</evidence>
<keyword evidence="2" id="KW-0349">Heme</keyword>
<reference evidence="9" key="1">
    <citation type="submission" date="2018-06" db="EMBL/GenBank/DDBJ databases">
        <authorList>
            <person name="Zhirakovskaya E."/>
        </authorList>
    </citation>
    <scope>NUCLEOTIDE SEQUENCE</scope>
</reference>
<keyword evidence="3" id="KW-0479">Metal-binding</keyword>
<evidence type="ECO:0000256" key="4">
    <source>
        <dbReference type="ARBA" id="ARBA00022729"/>
    </source>
</evidence>
<accession>A0A3B0REA9</accession>
<dbReference type="PIRSF" id="PIRSF000294">
    <property type="entry name" value="Cytochrome-c_peroxidase"/>
    <property type="match status" value="1"/>
</dbReference>
<sequence>MKKIFSITAIVLFFSIQTGFAEPLGLPPVPIPADNPQSKAKIALGEKLFNDPRFSSTGDVSCATCHDAAKGFADGPLKTSEGIKGLTGTRNAPTILNAAFMKSQFWDGREPDLEGQSKGPFINPVEMGLENHDPILTLVRDDRAYWKMFRKVFGLKKKDALTMDHVAKAIASFERTIISGNSPFDHYYFTNNKAAMTPSAVRGFNVFLEQGRCVSCHTVSQTHALFTDSRFHNLNVNFNSISGGVQALAKRQQQEKADGVDLDVSILTDKAVSELGRFVVTGQWRDIGAFKTPTLRNVDLTAPYMHDGSIKTLEDVVDFYNNGGFVKAGDPVNSFQSGGIRPLGLNDTQKADLVAFLKMLTSPLN</sequence>
<evidence type="ECO:0000313" key="9">
    <source>
        <dbReference type="EMBL" id="VAV91674.1"/>
    </source>
</evidence>
<organism evidence="9">
    <name type="scientific">hydrothermal vent metagenome</name>
    <dbReference type="NCBI Taxonomy" id="652676"/>
    <lineage>
        <taxon>unclassified sequences</taxon>
        <taxon>metagenomes</taxon>
        <taxon>ecological metagenomes</taxon>
    </lineage>
</organism>
<keyword evidence="7" id="KW-0408">Iron</keyword>
<gene>
    <name evidence="9" type="ORF">MNBD_ALPHA02-2565</name>
</gene>
<feature type="domain" description="Cytochrome c" evidence="8">
    <location>
        <begin position="198"/>
        <end position="361"/>
    </location>
</feature>
<dbReference type="PANTHER" id="PTHR30600">
    <property type="entry name" value="CYTOCHROME C PEROXIDASE-RELATED"/>
    <property type="match status" value="1"/>
</dbReference>
<dbReference type="PROSITE" id="PS51007">
    <property type="entry name" value="CYTC"/>
    <property type="match status" value="2"/>
</dbReference>
<dbReference type="InterPro" id="IPR036909">
    <property type="entry name" value="Cyt_c-like_dom_sf"/>
</dbReference>
<dbReference type="PANTHER" id="PTHR30600:SF10">
    <property type="entry name" value="BLL6722 PROTEIN"/>
    <property type="match status" value="1"/>
</dbReference>
<dbReference type="InterPro" id="IPR004852">
    <property type="entry name" value="Di-haem_cyt_c_peroxidsae"/>
</dbReference>
<evidence type="ECO:0000256" key="6">
    <source>
        <dbReference type="ARBA" id="ARBA00023002"/>
    </source>
</evidence>
<dbReference type="Pfam" id="PF03150">
    <property type="entry name" value="CCP_MauG"/>
    <property type="match status" value="1"/>
</dbReference>
<dbReference type="InterPro" id="IPR051395">
    <property type="entry name" value="Cytochrome_c_Peroxidase/MauG"/>
</dbReference>
<dbReference type="InterPro" id="IPR026259">
    <property type="entry name" value="MauG/Cytc_peroxidase"/>
</dbReference>
<feature type="domain" description="Cytochrome c" evidence="8">
    <location>
        <begin position="40"/>
        <end position="173"/>
    </location>
</feature>
<keyword evidence="6 9" id="KW-0560">Oxidoreductase</keyword>
<dbReference type="GO" id="GO:0004130">
    <property type="term" value="F:cytochrome-c peroxidase activity"/>
    <property type="evidence" value="ECO:0007669"/>
    <property type="project" value="UniProtKB-EC"/>
</dbReference>
<dbReference type="InterPro" id="IPR009056">
    <property type="entry name" value="Cyt_c-like_dom"/>
</dbReference>
<evidence type="ECO:0000256" key="3">
    <source>
        <dbReference type="ARBA" id="ARBA00022723"/>
    </source>
</evidence>
<evidence type="ECO:0000256" key="7">
    <source>
        <dbReference type="ARBA" id="ARBA00023004"/>
    </source>
</evidence>
<dbReference type="AlphaFoldDB" id="A0A3B0REA9"/>
<evidence type="ECO:0000256" key="1">
    <source>
        <dbReference type="ARBA" id="ARBA00004418"/>
    </source>
</evidence>
<keyword evidence="5" id="KW-0574">Periplasm</keyword>
<evidence type="ECO:0000259" key="8">
    <source>
        <dbReference type="PROSITE" id="PS51007"/>
    </source>
</evidence>
<dbReference type="SUPFAM" id="SSF46626">
    <property type="entry name" value="Cytochrome c"/>
    <property type="match status" value="2"/>
</dbReference>
<keyword evidence="9" id="KW-0575">Peroxidase</keyword>
<dbReference type="GO" id="GO:0020037">
    <property type="term" value="F:heme binding"/>
    <property type="evidence" value="ECO:0007669"/>
    <property type="project" value="InterPro"/>
</dbReference>
<protein>
    <submittedName>
        <fullName evidence="9">Cytochrome c551 peroxidase</fullName>
        <ecNumber evidence="9">1.11.1.5</ecNumber>
    </submittedName>
</protein>
<name>A0A3B0REA9_9ZZZZ</name>
<comment type="subcellular location">
    <subcellularLocation>
        <location evidence="1">Periplasm</location>
    </subcellularLocation>
</comment>
<dbReference type="GO" id="GO:0009055">
    <property type="term" value="F:electron transfer activity"/>
    <property type="evidence" value="ECO:0007669"/>
    <property type="project" value="InterPro"/>
</dbReference>
<evidence type="ECO:0000256" key="5">
    <source>
        <dbReference type="ARBA" id="ARBA00022764"/>
    </source>
</evidence>
<dbReference type="Gene3D" id="1.10.760.10">
    <property type="entry name" value="Cytochrome c-like domain"/>
    <property type="match status" value="2"/>
</dbReference>
<keyword evidence="4" id="KW-0732">Signal</keyword>
<dbReference type="EMBL" id="UOED01000068">
    <property type="protein sequence ID" value="VAV91674.1"/>
    <property type="molecule type" value="Genomic_DNA"/>
</dbReference>
<proteinExistence type="predicted"/>
<dbReference type="GO" id="GO:0046872">
    <property type="term" value="F:metal ion binding"/>
    <property type="evidence" value="ECO:0007669"/>
    <property type="project" value="UniProtKB-KW"/>
</dbReference>
<dbReference type="EC" id="1.11.1.5" evidence="9"/>